<comment type="similarity">
    <text evidence="1">Belongs to the LysR transcriptional regulatory family.</text>
</comment>
<dbReference type="SUPFAM" id="SSF53850">
    <property type="entry name" value="Periplasmic binding protein-like II"/>
    <property type="match status" value="1"/>
</dbReference>
<keyword evidence="3 6" id="KW-0238">DNA-binding</keyword>
<evidence type="ECO:0000256" key="4">
    <source>
        <dbReference type="ARBA" id="ARBA00023163"/>
    </source>
</evidence>
<dbReference type="InterPro" id="IPR036388">
    <property type="entry name" value="WH-like_DNA-bd_sf"/>
</dbReference>
<evidence type="ECO:0000313" key="6">
    <source>
        <dbReference type="EMBL" id="SES15822.1"/>
    </source>
</evidence>
<dbReference type="AlphaFoldDB" id="A0A1H9V2C1"/>
<evidence type="ECO:0000313" key="7">
    <source>
        <dbReference type="Proteomes" id="UP000182841"/>
    </source>
</evidence>
<dbReference type="InterPro" id="IPR036390">
    <property type="entry name" value="WH_DNA-bd_sf"/>
</dbReference>
<dbReference type="Gene3D" id="3.40.190.10">
    <property type="entry name" value="Periplasmic binding protein-like II"/>
    <property type="match status" value="2"/>
</dbReference>
<name>A0A1H9V2C1_9ACTN</name>
<evidence type="ECO:0000256" key="1">
    <source>
        <dbReference type="ARBA" id="ARBA00009437"/>
    </source>
</evidence>
<dbReference type="GO" id="GO:0032993">
    <property type="term" value="C:protein-DNA complex"/>
    <property type="evidence" value="ECO:0007669"/>
    <property type="project" value="TreeGrafter"/>
</dbReference>
<evidence type="ECO:0000259" key="5">
    <source>
        <dbReference type="PROSITE" id="PS50931"/>
    </source>
</evidence>
<dbReference type="PANTHER" id="PTHR30346:SF0">
    <property type="entry name" value="HCA OPERON TRANSCRIPTIONAL ACTIVATOR HCAR"/>
    <property type="match status" value="1"/>
</dbReference>
<feature type="domain" description="HTH lysR-type" evidence="5">
    <location>
        <begin position="17"/>
        <end position="74"/>
    </location>
</feature>
<dbReference type="CDD" id="cd08414">
    <property type="entry name" value="PBP2_LTTR_aromatics_like"/>
    <property type="match status" value="1"/>
</dbReference>
<organism evidence="6 7">
    <name type="scientific">Streptomyces qinglanensis</name>
    <dbReference type="NCBI Taxonomy" id="943816"/>
    <lineage>
        <taxon>Bacteria</taxon>
        <taxon>Bacillati</taxon>
        <taxon>Actinomycetota</taxon>
        <taxon>Actinomycetes</taxon>
        <taxon>Kitasatosporales</taxon>
        <taxon>Streptomycetaceae</taxon>
        <taxon>Streptomyces</taxon>
    </lineage>
</organism>
<dbReference type="InterPro" id="IPR005119">
    <property type="entry name" value="LysR_subst-bd"/>
</dbReference>
<dbReference type="EMBL" id="FOGO01000010">
    <property type="protein sequence ID" value="SES15822.1"/>
    <property type="molecule type" value="Genomic_DNA"/>
</dbReference>
<dbReference type="GO" id="GO:0003677">
    <property type="term" value="F:DNA binding"/>
    <property type="evidence" value="ECO:0007669"/>
    <property type="project" value="UniProtKB-KW"/>
</dbReference>
<dbReference type="Pfam" id="PF00126">
    <property type="entry name" value="HTH_1"/>
    <property type="match status" value="1"/>
</dbReference>
<dbReference type="Pfam" id="PF03466">
    <property type="entry name" value="LysR_substrate"/>
    <property type="match status" value="1"/>
</dbReference>
<keyword evidence="7" id="KW-1185">Reference proteome</keyword>
<dbReference type="InterPro" id="IPR000847">
    <property type="entry name" value="LysR_HTH_N"/>
</dbReference>
<accession>A0A1H9V2C1</accession>
<dbReference type="PROSITE" id="PS50931">
    <property type="entry name" value="HTH_LYSR"/>
    <property type="match status" value="1"/>
</dbReference>
<keyword evidence="4" id="KW-0804">Transcription</keyword>
<evidence type="ECO:0000256" key="2">
    <source>
        <dbReference type="ARBA" id="ARBA00023015"/>
    </source>
</evidence>
<dbReference type="GO" id="GO:0003700">
    <property type="term" value="F:DNA-binding transcription factor activity"/>
    <property type="evidence" value="ECO:0007669"/>
    <property type="project" value="InterPro"/>
</dbReference>
<dbReference type="SUPFAM" id="SSF46785">
    <property type="entry name" value="Winged helix' DNA-binding domain"/>
    <property type="match status" value="1"/>
</dbReference>
<proteinExistence type="inferred from homology"/>
<sequence length="321" mass="33610">MQEAESDSGGGTRIRSLEMRELECFLVLAEELHFGRTGERLYVSQSRVSQLLRSLENRIGARLVERTSRRVALTALGARFLQQLRPAYGLLGDAVDEARAAARSVTGRLRLGFLGSADHRTTAALGLLHARHPQVETAIVEITMADPFGPLRRGEVDAAVLLLPVAEPDLVVGPGFAEQPWTLAVSAGHPLAARSALSAEDLADCRLIAAAPPAPGYWRDYQAPPCTPGGRTIARGPAVTTLQEGLANAAAGRGGMLLCRPTAEAHARADIAFVPVGGLPPSELAVVTGGGHGSALQRAFVRAVADSAGTVRPVPAVPGPC</sequence>
<gene>
    <name evidence="6" type="ORF">SAMN05421870_11072</name>
</gene>
<dbReference type="Gene3D" id="1.10.10.10">
    <property type="entry name" value="Winged helix-like DNA-binding domain superfamily/Winged helix DNA-binding domain"/>
    <property type="match status" value="1"/>
</dbReference>
<dbReference type="PANTHER" id="PTHR30346">
    <property type="entry name" value="TRANSCRIPTIONAL DUAL REGULATOR HCAR-RELATED"/>
    <property type="match status" value="1"/>
</dbReference>
<reference evidence="7" key="1">
    <citation type="submission" date="2016-10" db="EMBL/GenBank/DDBJ databases">
        <authorList>
            <person name="Varghese N."/>
            <person name="Submissions S."/>
        </authorList>
    </citation>
    <scope>NUCLEOTIDE SEQUENCE [LARGE SCALE GENOMIC DNA]</scope>
    <source>
        <strain evidence="7">CGMCC 4.6825</strain>
    </source>
</reference>
<keyword evidence="2" id="KW-0805">Transcription regulation</keyword>
<evidence type="ECO:0000256" key="3">
    <source>
        <dbReference type="ARBA" id="ARBA00023125"/>
    </source>
</evidence>
<protein>
    <submittedName>
        <fullName evidence="6">DNA-binding transcriptional regulator, LysR family</fullName>
    </submittedName>
</protein>
<dbReference type="Proteomes" id="UP000182841">
    <property type="component" value="Unassembled WGS sequence"/>
</dbReference>